<dbReference type="GO" id="GO:0005743">
    <property type="term" value="C:mitochondrial inner membrane"/>
    <property type="evidence" value="ECO:0007669"/>
    <property type="project" value="TreeGrafter"/>
</dbReference>
<feature type="transmembrane region" description="Helical" evidence="12">
    <location>
        <begin position="665"/>
        <end position="690"/>
    </location>
</feature>
<feature type="transmembrane region" description="Helical" evidence="12">
    <location>
        <begin position="22"/>
        <end position="50"/>
    </location>
</feature>
<evidence type="ECO:0000259" key="14">
    <source>
        <dbReference type="PROSITE" id="PS50929"/>
    </source>
</evidence>
<feature type="domain" description="ABC transporter" evidence="13">
    <location>
        <begin position="348"/>
        <end position="584"/>
    </location>
</feature>
<feature type="transmembrane region" description="Helical" evidence="12">
    <location>
        <begin position="253"/>
        <end position="274"/>
    </location>
</feature>
<comment type="similarity">
    <text evidence="2">Belongs to the ABC transporter superfamily. ABCB family. Multidrug resistance exporter (TC 3.A.1.201) subfamily.</text>
</comment>
<keyword evidence="6" id="KW-0547">Nucleotide-binding</keyword>
<dbReference type="InterPro" id="IPR003593">
    <property type="entry name" value="AAA+_ATPase"/>
</dbReference>
<dbReference type="CDD" id="cd03249">
    <property type="entry name" value="ABC_MTABC3_MDL1_MDL2"/>
    <property type="match status" value="2"/>
</dbReference>
<evidence type="ECO:0000256" key="5">
    <source>
        <dbReference type="ARBA" id="ARBA00022737"/>
    </source>
</evidence>
<keyword evidence="16" id="KW-1185">Reference proteome</keyword>
<keyword evidence="7" id="KW-0067">ATP-binding</keyword>
<dbReference type="InterPro" id="IPR039421">
    <property type="entry name" value="Type_1_exporter"/>
</dbReference>
<evidence type="ECO:0000256" key="2">
    <source>
        <dbReference type="ARBA" id="ARBA00007577"/>
    </source>
</evidence>
<dbReference type="PROSITE" id="PS00211">
    <property type="entry name" value="ABC_TRANSPORTER_1"/>
    <property type="match status" value="2"/>
</dbReference>
<evidence type="ECO:0000259" key="13">
    <source>
        <dbReference type="PROSITE" id="PS50893"/>
    </source>
</evidence>
<keyword evidence="9 12" id="KW-0472">Membrane</keyword>
<dbReference type="Pfam" id="PF00005">
    <property type="entry name" value="ABC_tran"/>
    <property type="match status" value="2"/>
</dbReference>
<accession>A0A565C033</accession>
<evidence type="ECO:0000256" key="6">
    <source>
        <dbReference type="ARBA" id="ARBA00022741"/>
    </source>
</evidence>
<feature type="domain" description="ABC transmembrane type-1" evidence="14">
    <location>
        <begin position="669"/>
        <end position="955"/>
    </location>
</feature>
<dbReference type="GO" id="GO:0005524">
    <property type="term" value="F:ATP binding"/>
    <property type="evidence" value="ECO:0007669"/>
    <property type="project" value="UniProtKB-KW"/>
</dbReference>
<dbReference type="PANTHER" id="PTHR43394:SF16">
    <property type="entry name" value="ABC TRANSPORTER B FAMILY MEMBER 4-LIKE ISOFORM X1"/>
    <property type="match status" value="1"/>
</dbReference>
<evidence type="ECO:0000313" key="16">
    <source>
        <dbReference type="Proteomes" id="UP000489600"/>
    </source>
</evidence>
<dbReference type="FunFam" id="3.40.50.300:FF:000066">
    <property type="entry name" value="ABC transporter B family member 1"/>
    <property type="match status" value="2"/>
</dbReference>
<keyword evidence="10" id="KW-0325">Glycoprotein</keyword>
<evidence type="ECO:0000256" key="1">
    <source>
        <dbReference type="ARBA" id="ARBA00004651"/>
    </source>
</evidence>
<feature type="transmembrane region" description="Helical" evidence="12">
    <location>
        <begin position="798"/>
        <end position="825"/>
    </location>
</feature>
<evidence type="ECO:0000256" key="3">
    <source>
        <dbReference type="ARBA" id="ARBA00022448"/>
    </source>
</evidence>
<evidence type="ECO:0000256" key="4">
    <source>
        <dbReference type="ARBA" id="ARBA00022692"/>
    </source>
</evidence>
<keyword evidence="4 12" id="KW-0812">Transmembrane</keyword>
<feature type="domain" description="ABC transmembrane type-1" evidence="14">
    <location>
        <begin position="26"/>
        <end position="313"/>
    </location>
</feature>
<feature type="transmembrane region" description="Helical" evidence="12">
    <location>
        <begin position="281"/>
        <end position="301"/>
    </location>
</feature>
<keyword evidence="8 12" id="KW-1133">Transmembrane helix</keyword>
<dbReference type="InterPro" id="IPR003439">
    <property type="entry name" value="ABC_transporter-like_ATP-bd"/>
</dbReference>
<dbReference type="SUPFAM" id="SSF90123">
    <property type="entry name" value="ABC transporter transmembrane region"/>
    <property type="match status" value="2"/>
</dbReference>
<dbReference type="EMBL" id="CABITT030000006">
    <property type="protein sequence ID" value="VVB06949.1"/>
    <property type="molecule type" value="Genomic_DNA"/>
</dbReference>
<name>A0A565C033_9BRAS</name>
<dbReference type="FunFam" id="1.20.1560.10:FF:000025">
    <property type="entry name" value="ABC transporter B family member 9"/>
    <property type="match status" value="1"/>
</dbReference>
<dbReference type="GO" id="GO:0090374">
    <property type="term" value="P:oligopeptide export from mitochondrion"/>
    <property type="evidence" value="ECO:0007669"/>
    <property type="project" value="TreeGrafter"/>
</dbReference>
<dbReference type="GO" id="GO:0005886">
    <property type="term" value="C:plasma membrane"/>
    <property type="evidence" value="ECO:0007669"/>
    <property type="project" value="UniProtKB-SubCell"/>
</dbReference>
<dbReference type="SMART" id="SM00382">
    <property type="entry name" value="AAA"/>
    <property type="match status" value="2"/>
</dbReference>
<evidence type="ECO:0000256" key="8">
    <source>
        <dbReference type="ARBA" id="ARBA00022989"/>
    </source>
</evidence>
<reference evidence="15" key="1">
    <citation type="submission" date="2019-07" db="EMBL/GenBank/DDBJ databases">
        <authorList>
            <person name="Dittberner H."/>
        </authorList>
    </citation>
    <scope>NUCLEOTIDE SEQUENCE [LARGE SCALE GENOMIC DNA]</scope>
</reference>
<evidence type="ECO:0000256" key="10">
    <source>
        <dbReference type="ARBA" id="ARBA00023180"/>
    </source>
</evidence>
<dbReference type="FunFam" id="1.20.1560.10:FF:000044">
    <property type="entry name" value="ABC transporter B family member 9"/>
    <property type="match status" value="1"/>
</dbReference>
<dbReference type="PROSITE" id="PS50929">
    <property type="entry name" value="ABC_TM1F"/>
    <property type="match status" value="2"/>
</dbReference>
<dbReference type="InterPro" id="IPR027417">
    <property type="entry name" value="P-loop_NTPase"/>
</dbReference>
<comment type="subcellular location">
    <subcellularLocation>
        <location evidence="1">Cell membrane</location>
        <topology evidence="1">Multi-pass membrane protein</topology>
    </subcellularLocation>
</comment>
<evidence type="ECO:0000256" key="9">
    <source>
        <dbReference type="ARBA" id="ARBA00023136"/>
    </source>
</evidence>
<keyword evidence="5" id="KW-0677">Repeat</keyword>
<comment type="caution">
    <text evidence="15">The sequence shown here is derived from an EMBL/GenBank/DDBJ whole genome shotgun (WGS) entry which is preliminary data.</text>
</comment>
<feature type="transmembrane region" description="Helical" evidence="12">
    <location>
        <begin position="172"/>
        <end position="192"/>
    </location>
</feature>
<dbReference type="CDD" id="cd18577">
    <property type="entry name" value="ABC_6TM_Pgp_ABCB1_D1_like"/>
    <property type="match status" value="1"/>
</dbReference>
<feature type="transmembrane region" description="Helical" evidence="12">
    <location>
        <begin position="71"/>
        <end position="94"/>
    </location>
</feature>
<evidence type="ECO:0000256" key="12">
    <source>
        <dbReference type="SAM" id="Phobius"/>
    </source>
</evidence>
<feature type="compositionally biased region" description="Low complexity" evidence="11">
    <location>
        <begin position="600"/>
        <end position="610"/>
    </location>
</feature>
<dbReference type="AlphaFoldDB" id="A0A565C033"/>
<evidence type="ECO:0000256" key="7">
    <source>
        <dbReference type="ARBA" id="ARBA00022840"/>
    </source>
</evidence>
<protein>
    <submittedName>
        <fullName evidence="15">Uncharacterized protein</fullName>
    </submittedName>
</protein>
<dbReference type="InterPro" id="IPR036640">
    <property type="entry name" value="ABC1_TM_sf"/>
</dbReference>
<dbReference type="OrthoDB" id="6500128at2759"/>
<feature type="domain" description="ABC transporter" evidence="13">
    <location>
        <begin position="990"/>
        <end position="1228"/>
    </location>
</feature>
<feature type="region of interest" description="Disordered" evidence="11">
    <location>
        <begin position="591"/>
        <end position="610"/>
    </location>
</feature>
<dbReference type="PROSITE" id="PS50893">
    <property type="entry name" value="ABC_TRANSPORTER_2"/>
    <property type="match status" value="2"/>
</dbReference>
<dbReference type="FunFam" id="1.20.1560.10:FF:000009">
    <property type="entry name" value="ABC transporter B family member 1"/>
    <property type="match status" value="1"/>
</dbReference>
<dbReference type="InterPro" id="IPR017871">
    <property type="entry name" value="ABC_transporter-like_CS"/>
</dbReference>
<dbReference type="InterPro" id="IPR011527">
    <property type="entry name" value="ABC1_TM_dom"/>
</dbReference>
<evidence type="ECO:0000313" key="15">
    <source>
        <dbReference type="EMBL" id="VVB06949.1"/>
    </source>
</evidence>
<dbReference type="PANTHER" id="PTHR43394">
    <property type="entry name" value="ATP-DEPENDENT PERMEASE MDL1, MITOCHONDRIAL"/>
    <property type="match status" value="1"/>
</dbReference>
<dbReference type="Gene3D" id="3.40.50.300">
    <property type="entry name" value="P-loop containing nucleotide triphosphate hydrolases"/>
    <property type="match status" value="2"/>
</dbReference>
<feature type="transmembrane region" description="Helical" evidence="12">
    <location>
        <begin position="149"/>
        <end position="165"/>
    </location>
</feature>
<keyword evidence="3" id="KW-0813">Transport</keyword>
<dbReference type="Pfam" id="PF00664">
    <property type="entry name" value="ABC_membrane"/>
    <property type="match status" value="2"/>
</dbReference>
<dbReference type="SUPFAM" id="SSF52540">
    <property type="entry name" value="P-loop containing nucleoside triphosphate hydrolases"/>
    <property type="match status" value="2"/>
</dbReference>
<gene>
    <name evidence="15" type="ORF">ANE_LOCUS17393</name>
</gene>
<dbReference type="CDD" id="cd18578">
    <property type="entry name" value="ABC_6TM_Pgp_ABCB1_D2_like"/>
    <property type="match status" value="1"/>
</dbReference>
<dbReference type="GO" id="GO:0010328">
    <property type="term" value="F:auxin influx transmembrane transporter activity"/>
    <property type="evidence" value="ECO:0007669"/>
    <property type="project" value="UniProtKB-ARBA"/>
</dbReference>
<organism evidence="15 16">
    <name type="scientific">Arabis nemorensis</name>
    <dbReference type="NCBI Taxonomy" id="586526"/>
    <lineage>
        <taxon>Eukaryota</taxon>
        <taxon>Viridiplantae</taxon>
        <taxon>Streptophyta</taxon>
        <taxon>Embryophyta</taxon>
        <taxon>Tracheophyta</taxon>
        <taxon>Spermatophyta</taxon>
        <taxon>Magnoliopsida</taxon>
        <taxon>eudicotyledons</taxon>
        <taxon>Gunneridae</taxon>
        <taxon>Pentapetalae</taxon>
        <taxon>rosids</taxon>
        <taxon>malvids</taxon>
        <taxon>Brassicales</taxon>
        <taxon>Brassicaceae</taxon>
        <taxon>Arabideae</taxon>
        <taxon>Arabis</taxon>
    </lineage>
</organism>
<dbReference type="GO" id="GO:0015421">
    <property type="term" value="F:ABC-type oligopeptide transporter activity"/>
    <property type="evidence" value="ECO:0007669"/>
    <property type="project" value="TreeGrafter"/>
</dbReference>
<evidence type="ECO:0000256" key="11">
    <source>
        <dbReference type="SAM" id="MobiDB-lite"/>
    </source>
</evidence>
<proteinExistence type="inferred from homology"/>
<dbReference type="GO" id="GO:0016887">
    <property type="term" value="F:ATP hydrolysis activity"/>
    <property type="evidence" value="ECO:0007669"/>
    <property type="project" value="InterPro"/>
</dbReference>
<sequence length="1235" mass="133555">MEGKTKTVPFYKLFSFSDSSDVMLMIVGSIGAIGNGLGFPVMTLLFGNIIDSMGQNHNNKDIVEIVSKDCLKFIYLGLGTLVAAFLQVACWMITGERQAARIRSLYLKTILRQDIGFFDIETNTGEVIGRMSGDTILILDAMGEKVGKFIQLIATFLGGYVLAFVKGWLLTLVMLTSIPLLALAGAAMPIIVTKAASQEQAAYAKASTVVEQTFGSIRTVASFTGEKQALSSYRELINSAYKSSVMQGFSTGLGFGVVLVVFFCSYALAIWFGGEMILKKGYTGGAVINVMVIVVASSMSLGQTTPCLTAFAAGKAAAYKMFEMIERKPAIDALDLNGKVLEGIRGEIELRDVCFSYPARPKEEVFGGFSLLIPSGATVALVGESGSGKSTVISLIERFYDPSSGQVLIDGVNLKEFQLKWIRGKIGLVSQEPVLFSSSIMENIGYGNESATEEEIKSAAKLANAAKFIDKLPRGLETMVGEHGTQLSGGQKQRIAIARAILKDPRILLLDEATSALDAKSERTVQEALDRVMVNRTTVIVAHRLSTVRNADMIAVIHRGKIVEEGSHSELLKDHEGAYSQLIRLQEINKESKRTDSSNGLRDGSISSGSSRRSIISRLSLRRVYDEDSVTVLDLLAGQETTEIPKEQSHNVSITRIAALNKPEIPILILGTLVGAVNGTIFPIFGVLFAKSIEAFFKPPHELKRDSRFWSIIYVLLGVASLIVNPTHTYLFAIAGGRLIGRIRVMCFEKVVHMEVGWFDEPENSSGAMGARLSADAALIRTIVGDSLSLSVKNAASAVSGLIIAFAASWKLALIILVMIPLIGINGYLQIKFIKGFSADAKAKYEEASQVASDAVGSIRTVASFCAEEKVIEMYKKRCEDTIKSGIKQGLISGLGFGLSFFILYFVYATCFYAGARLVKDGKTNFNDVFQVFLALTMTTIGISQASSFAPDSSKAKGAAASIFGIIDRKSKIDSRDESGMVLDNVKGDIELCHVSFTYQSRPDIHIFRDLCFTIRAGKTVALVGESGSGKSTVISLLQRFYDPDSGHITLDGVELKKLQLKWLRQQMGLVGQEPVLFNDTIRANIAYGKGGNEATEADIVAASELANAHMFISSIQQGYDTVVGERGIQLSGGQKQRVAIARAIVKEPKILLLDEATSALDAEAERVVQEALDRVMVNRTTVVVAHRLSTIKNADVIAVVKNGVIAEKGTHETLINIEGGVYASLVQLHMSVSN</sequence>
<feature type="transmembrane region" description="Helical" evidence="12">
    <location>
        <begin position="711"/>
        <end position="735"/>
    </location>
</feature>
<feature type="transmembrane region" description="Helical" evidence="12">
    <location>
        <begin position="890"/>
        <end position="909"/>
    </location>
</feature>
<dbReference type="Proteomes" id="UP000489600">
    <property type="component" value="Unassembled WGS sequence"/>
</dbReference>
<dbReference type="Gene3D" id="1.20.1560.10">
    <property type="entry name" value="ABC transporter type 1, transmembrane domain"/>
    <property type="match status" value="1"/>
</dbReference>
<dbReference type="GO" id="GO:0010329">
    <property type="term" value="F:auxin efflux transmembrane transporter activity"/>
    <property type="evidence" value="ECO:0007669"/>
    <property type="project" value="UniProtKB-ARBA"/>
</dbReference>